<proteinExistence type="predicted"/>
<reference evidence="2" key="1">
    <citation type="submission" date="2017-12" db="EMBL/GenBank/DDBJ databases">
        <authorList>
            <consortium name="DOE Joint Genome Institute"/>
            <person name="Mondo S.J."/>
            <person name="Kjaerbolling I."/>
            <person name="Vesth T.C."/>
            <person name="Frisvad J.C."/>
            <person name="Nybo J.L."/>
            <person name="Theobald S."/>
            <person name="Kuo A."/>
            <person name="Bowyer P."/>
            <person name="Matsuda Y."/>
            <person name="Lyhne E.K."/>
            <person name="Kogle M.E."/>
            <person name="Clum A."/>
            <person name="Lipzen A."/>
            <person name="Salamov A."/>
            <person name="Ngan C.Y."/>
            <person name="Daum C."/>
            <person name="Chiniquy J."/>
            <person name="Barry K."/>
            <person name="LaButti K."/>
            <person name="Haridas S."/>
            <person name="Simmons B.A."/>
            <person name="Magnuson J.K."/>
            <person name="Mortensen U.H."/>
            <person name="Larsen T.O."/>
            <person name="Grigoriev I.V."/>
            <person name="Baker S.E."/>
            <person name="Andersen M.R."/>
            <person name="Nordberg H.P."/>
            <person name="Cantor M.N."/>
            <person name="Hua S.X."/>
        </authorList>
    </citation>
    <scope>NUCLEOTIDE SEQUENCE [LARGE SCALE GENOMIC DNA]</scope>
    <source>
        <strain evidence="2">IBT 19404</strain>
    </source>
</reference>
<protein>
    <submittedName>
        <fullName evidence="1">Uncharacterized protein</fullName>
    </submittedName>
</protein>
<dbReference type="EMBL" id="KZ559666">
    <property type="protein sequence ID" value="PLN75048.1"/>
    <property type="molecule type" value="Genomic_DNA"/>
</dbReference>
<accession>A0A2J5HDX5</accession>
<name>A0A2J5HDX5_9EURO</name>
<sequence>MSMSPSLRYPGLRGSIHMRDFSNTIPTTYPTYHSTLLLRSHSLCLFPWSRCRLSIRLHYTTLCLFPLSVRSIRPSFYLLFLCFVSYLSSLFTSTHPLIHTHLHAFRHTSIHTSIHHTHPTPHPYPYYLYLTFLYSAPVNNKPINQSINQSINQ</sequence>
<feature type="non-terminal residue" evidence="1">
    <location>
        <position position="1"/>
    </location>
</feature>
<gene>
    <name evidence="1" type="ORF">BDW42DRAFT_181362</name>
</gene>
<dbReference type="Proteomes" id="UP000235023">
    <property type="component" value="Unassembled WGS sequence"/>
</dbReference>
<evidence type="ECO:0000313" key="2">
    <source>
        <dbReference type="Proteomes" id="UP000235023"/>
    </source>
</evidence>
<organism evidence="1 2">
    <name type="scientific">Aspergillus taichungensis</name>
    <dbReference type="NCBI Taxonomy" id="482145"/>
    <lineage>
        <taxon>Eukaryota</taxon>
        <taxon>Fungi</taxon>
        <taxon>Dikarya</taxon>
        <taxon>Ascomycota</taxon>
        <taxon>Pezizomycotina</taxon>
        <taxon>Eurotiomycetes</taxon>
        <taxon>Eurotiomycetidae</taxon>
        <taxon>Eurotiales</taxon>
        <taxon>Aspergillaceae</taxon>
        <taxon>Aspergillus</taxon>
        <taxon>Aspergillus subgen. Circumdati</taxon>
    </lineage>
</organism>
<evidence type="ECO:0000313" key="1">
    <source>
        <dbReference type="EMBL" id="PLN75048.1"/>
    </source>
</evidence>
<keyword evidence="2" id="KW-1185">Reference proteome</keyword>
<dbReference type="AlphaFoldDB" id="A0A2J5HDX5"/>